<dbReference type="PROSITE" id="PS00061">
    <property type="entry name" value="ADH_SHORT"/>
    <property type="match status" value="1"/>
</dbReference>
<dbReference type="OrthoDB" id="9803333at2"/>
<dbReference type="RefSeq" id="WP_114678718.1">
    <property type="nucleotide sequence ID" value="NZ_CP031188.1"/>
</dbReference>
<evidence type="ECO:0000313" key="3">
    <source>
        <dbReference type="EMBL" id="AXG74960.1"/>
    </source>
</evidence>
<name>A0A345HEF0_9FLAO</name>
<dbReference type="PANTHER" id="PTHR43639:SF1">
    <property type="entry name" value="SHORT-CHAIN DEHYDROGENASE_REDUCTASE FAMILY PROTEIN"/>
    <property type="match status" value="1"/>
</dbReference>
<dbReference type="Gene3D" id="3.40.50.720">
    <property type="entry name" value="NAD(P)-binding Rossmann-like Domain"/>
    <property type="match status" value="1"/>
</dbReference>
<dbReference type="KEGG" id="fat:DVK85_12260"/>
<accession>A0A345HEF0</accession>
<comment type="similarity">
    <text evidence="1">Belongs to the short-chain dehydrogenases/reductases (SDR) family.</text>
</comment>
<reference evidence="3 4" key="1">
    <citation type="submission" date="2018-07" db="EMBL/GenBank/DDBJ databases">
        <title>Complete genome sequence of Flavobacterium arcticum type strain SM1502T.</title>
        <authorList>
            <person name="Li Y."/>
            <person name="Li D.-D."/>
        </authorList>
    </citation>
    <scope>NUCLEOTIDE SEQUENCE [LARGE SCALE GENOMIC DNA]</scope>
    <source>
        <strain evidence="3 4">SM1502</strain>
    </source>
</reference>
<dbReference type="InterPro" id="IPR020904">
    <property type="entry name" value="Sc_DH/Rdtase_CS"/>
</dbReference>
<dbReference type="GO" id="GO:0016491">
    <property type="term" value="F:oxidoreductase activity"/>
    <property type="evidence" value="ECO:0007669"/>
    <property type="project" value="UniProtKB-KW"/>
</dbReference>
<dbReference type="InterPro" id="IPR002347">
    <property type="entry name" value="SDR_fam"/>
</dbReference>
<sequence>MNLKLDGKVAVVTGASKGIGSAIAKSLAAAGAAVAVNYANSKEGANIVVNQIIADGGKAFAVQGDVSNQEDVIRIFEETKKALGGVDILVNNAGVYKFLALEEITSEELYTQFNINVLGSLLAAKEAVKHFPESGGNIINISSVVSTAPTANSSIYSGTKGAIDTITKALAIELAPKNIRVNAIAPGLVQTEGTETAGIKGSELEASIISTTPLARAGQPNDIARVAVFLASEDSAWVTGEIITASGGL</sequence>
<dbReference type="Pfam" id="PF13561">
    <property type="entry name" value="adh_short_C2"/>
    <property type="match status" value="1"/>
</dbReference>
<keyword evidence="4" id="KW-1185">Reference proteome</keyword>
<dbReference type="FunFam" id="3.40.50.720:FF:000084">
    <property type="entry name" value="Short-chain dehydrogenase reductase"/>
    <property type="match status" value="1"/>
</dbReference>
<dbReference type="SUPFAM" id="SSF51735">
    <property type="entry name" value="NAD(P)-binding Rossmann-fold domains"/>
    <property type="match status" value="1"/>
</dbReference>
<dbReference type="EMBL" id="CP031188">
    <property type="protein sequence ID" value="AXG74960.1"/>
    <property type="molecule type" value="Genomic_DNA"/>
</dbReference>
<organism evidence="3 4">
    <name type="scientific">Flavobacterium arcticum</name>
    <dbReference type="NCBI Taxonomy" id="1784713"/>
    <lineage>
        <taxon>Bacteria</taxon>
        <taxon>Pseudomonadati</taxon>
        <taxon>Bacteroidota</taxon>
        <taxon>Flavobacteriia</taxon>
        <taxon>Flavobacteriales</taxon>
        <taxon>Flavobacteriaceae</taxon>
        <taxon>Flavobacterium</taxon>
    </lineage>
</organism>
<gene>
    <name evidence="3" type="ORF">DVK85_12260</name>
</gene>
<dbReference type="Proteomes" id="UP000253951">
    <property type="component" value="Chromosome"/>
</dbReference>
<keyword evidence="2" id="KW-0560">Oxidoreductase</keyword>
<dbReference type="InterPro" id="IPR036291">
    <property type="entry name" value="NAD(P)-bd_dom_sf"/>
</dbReference>
<evidence type="ECO:0000256" key="2">
    <source>
        <dbReference type="ARBA" id="ARBA00023002"/>
    </source>
</evidence>
<evidence type="ECO:0000313" key="4">
    <source>
        <dbReference type="Proteomes" id="UP000253951"/>
    </source>
</evidence>
<evidence type="ECO:0000256" key="1">
    <source>
        <dbReference type="ARBA" id="ARBA00006484"/>
    </source>
</evidence>
<dbReference type="NCBIfam" id="NF005559">
    <property type="entry name" value="PRK07231.1"/>
    <property type="match status" value="1"/>
</dbReference>
<dbReference type="PRINTS" id="PR00081">
    <property type="entry name" value="GDHRDH"/>
</dbReference>
<proteinExistence type="inferred from homology"/>
<dbReference type="PANTHER" id="PTHR43639">
    <property type="entry name" value="OXIDOREDUCTASE, SHORT-CHAIN DEHYDROGENASE/REDUCTASE FAMILY (AFU_ORTHOLOGUE AFUA_5G02870)"/>
    <property type="match status" value="1"/>
</dbReference>
<dbReference type="PRINTS" id="PR00080">
    <property type="entry name" value="SDRFAMILY"/>
</dbReference>
<protein>
    <submittedName>
        <fullName evidence="3">SDR family NAD(P)-dependent oxidoreductase</fullName>
    </submittedName>
</protein>
<dbReference type="AlphaFoldDB" id="A0A345HEF0"/>